<protein>
    <submittedName>
        <fullName evidence="2">OLC1v1035292C1</fullName>
    </submittedName>
</protein>
<organism evidence="2 3">
    <name type="scientific">Oldenlandia corymbosa var. corymbosa</name>
    <dbReference type="NCBI Taxonomy" id="529605"/>
    <lineage>
        <taxon>Eukaryota</taxon>
        <taxon>Viridiplantae</taxon>
        <taxon>Streptophyta</taxon>
        <taxon>Embryophyta</taxon>
        <taxon>Tracheophyta</taxon>
        <taxon>Spermatophyta</taxon>
        <taxon>Magnoliopsida</taxon>
        <taxon>eudicotyledons</taxon>
        <taxon>Gunneridae</taxon>
        <taxon>Pentapetalae</taxon>
        <taxon>asterids</taxon>
        <taxon>lamiids</taxon>
        <taxon>Gentianales</taxon>
        <taxon>Rubiaceae</taxon>
        <taxon>Rubioideae</taxon>
        <taxon>Spermacoceae</taxon>
        <taxon>Hedyotis-Oldenlandia complex</taxon>
        <taxon>Oldenlandia</taxon>
    </lineage>
</organism>
<keyword evidence="3" id="KW-1185">Reference proteome</keyword>
<accession>A0AAV1CTY6</accession>
<dbReference type="EMBL" id="OX459120">
    <property type="protein sequence ID" value="CAI9098613.1"/>
    <property type="molecule type" value="Genomic_DNA"/>
</dbReference>
<dbReference type="Proteomes" id="UP001161247">
    <property type="component" value="Chromosome 3"/>
</dbReference>
<reference evidence="2" key="1">
    <citation type="submission" date="2023-03" db="EMBL/GenBank/DDBJ databases">
        <authorList>
            <person name="Julca I."/>
        </authorList>
    </citation>
    <scope>NUCLEOTIDE SEQUENCE</scope>
</reference>
<sequence length="209" mass="24051">MYGHGDCNIPAGWNLFFPKKNWWEPFQWKILKEPIKPGYSLSNHYYAHVFTKPGTCNDDVDDNHPLVVPGCGTWHPISEKEFTPFDEIENPSVFLKRWKWSMIEYTINPDAHGITGDAAADYLLCILNRVADYVIDLNKRDHPDSVDSGGAGEPPEQLGQSVRRNLRIRGHNYHPQRHMRFYTRCLVQNEDGLLTIDGGMVYNYASRVS</sequence>
<gene>
    <name evidence="2" type="ORF">OLC1_LOCUS8779</name>
</gene>
<evidence type="ECO:0000256" key="1">
    <source>
        <dbReference type="SAM" id="MobiDB-lite"/>
    </source>
</evidence>
<name>A0AAV1CTY6_OLDCO</name>
<dbReference type="AlphaFoldDB" id="A0AAV1CTY6"/>
<evidence type="ECO:0000313" key="2">
    <source>
        <dbReference type="EMBL" id="CAI9098613.1"/>
    </source>
</evidence>
<evidence type="ECO:0000313" key="3">
    <source>
        <dbReference type="Proteomes" id="UP001161247"/>
    </source>
</evidence>
<proteinExistence type="predicted"/>
<feature type="region of interest" description="Disordered" evidence="1">
    <location>
        <begin position="143"/>
        <end position="162"/>
    </location>
</feature>